<dbReference type="EMBL" id="RWGX01000004">
    <property type="protein sequence ID" value="RVU88806.1"/>
    <property type="molecule type" value="Genomic_DNA"/>
</dbReference>
<evidence type="ECO:0000313" key="4">
    <source>
        <dbReference type="EMBL" id="RVU89300.1"/>
    </source>
</evidence>
<evidence type="ECO:0000313" key="2">
    <source>
        <dbReference type="EMBL" id="RVU86973.1"/>
    </source>
</evidence>
<dbReference type="EMBL" id="RWGX01000003">
    <property type="protein sequence ID" value="RVU89300.1"/>
    <property type="molecule type" value="Genomic_DNA"/>
</dbReference>
<reference evidence="3" key="1">
    <citation type="submission" date="2018-12" db="EMBL/GenBank/DDBJ databases">
        <title>Draft genome sequence of Flaovobacterium columnare BGFS27 isolated from channel catfish in Alabama.</title>
        <authorList>
            <person name="Cai W."/>
            <person name="Arias C."/>
        </authorList>
    </citation>
    <scope>NUCLEOTIDE SEQUENCE [LARGE SCALE GENOMIC DNA]</scope>
    <source>
        <strain evidence="3">BGFS27</strain>
    </source>
</reference>
<gene>
    <name evidence="4" type="ORF">EJB19_01240</name>
    <name evidence="3" type="ORF">EJB19_11480</name>
    <name evidence="2" type="ORF">EJB19_14155</name>
</gene>
<sequence>MFLTKEELGSVMYGYQITQITQGDDAVILQAIAAAIVEVKSYLTANNKKEWSDGRLQYDVNAIFSAEGNHRNPLILEVTKTVSKWWIVQLCNADVIYEQAKERYDRAIQWLTKLSKGTVNLEDLAQLDSNASTTERQPFSSGSRAKFNHE</sequence>
<name>A0AA94F487_9FLAO</name>
<feature type="compositionally biased region" description="Polar residues" evidence="1">
    <location>
        <begin position="130"/>
        <end position="143"/>
    </location>
</feature>
<protein>
    <submittedName>
        <fullName evidence="3">DUF1320 domain-containing protein</fullName>
    </submittedName>
</protein>
<dbReference type="EMBL" id="RWGX01000006">
    <property type="protein sequence ID" value="RVU86973.1"/>
    <property type="molecule type" value="Genomic_DNA"/>
</dbReference>
<evidence type="ECO:0000256" key="1">
    <source>
        <dbReference type="SAM" id="MobiDB-lite"/>
    </source>
</evidence>
<proteinExistence type="predicted"/>
<comment type="caution">
    <text evidence="3">The sequence shown here is derived from an EMBL/GenBank/DDBJ whole genome shotgun (WGS) entry which is preliminary data.</text>
</comment>
<feature type="region of interest" description="Disordered" evidence="1">
    <location>
        <begin position="130"/>
        <end position="150"/>
    </location>
</feature>
<organism evidence="3">
    <name type="scientific">Flavobacterium columnare</name>
    <dbReference type="NCBI Taxonomy" id="996"/>
    <lineage>
        <taxon>Bacteria</taxon>
        <taxon>Pseudomonadati</taxon>
        <taxon>Bacteroidota</taxon>
        <taxon>Flavobacteriia</taxon>
        <taxon>Flavobacteriales</taxon>
        <taxon>Flavobacteriaceae</taxon>
        <taxon>Flavobacterium</taxon>
    </lineage>
</organism>
<dbReference type="AlphaFoldDB" id="A0AA94F487"/>
<evidence type="ECO:0000313" key="3">
    <source>
        <dbReference type="EMBL" id="RVU88806.1"/>
    </source>
</evidence>
<accession>A0AA94F487</accession>